<dbReference type="SUPFAM" id="SSF47370">
    <property type="entry name" value="Bromodomain"/>
    <property type="match status" value="1"/>
</dbReference>
<dbReference type="SMART" id="SM00297">
    <property type="entry name" value="BROMO"/>
    <property type="match status" value="1"/>
</dbReference>
<sequence>MDLSTIMKKIKNNRYKSINDYISDIELMFNNCFTYNPPTNSIHIEGLASKDYFIEQLRRLSPEVQVFFKIITKENGDEYLHINGKKPKRQIKMVQHLELESYHFNRKHDNDKTTIKNLITSGATKIEEPQKNKRR</sequence>
<dbReference type="PANTHER" id="PTHR45926">
    <property type="entry name" value="OSJNBA0053K19.4 PROTEIN"/>
    <property type="match status" value="1"/>
</dbReference>
<dbReference type="OrthoDB" id="21449at2759"/>
<feature type="domain" description="Bromo" evidence="3">
    <location>
        <begin position="1"/>
        <end position="43"/>
    </location>
</feature>
<evidence type="ECO:0000256" key="1">
    <source>
        <dbReference type="ARBA" id="ARBA00023117"/>
    </source>
</evidence>
<dbReference type="Gene3D" id="1.20.920.10">
    <property type="entry name" value="Bromodomain-like"/>
    <property type="match status" value="1"/>
</dbReference>
<evidence type="ECO:0000256" key="2">
    <source>
        <dbReference type="PROSITE-ProRule" id="PRU00035"/>
    </source>
</evidence>
<dbReference type="Proteomes" id="UP000193920">
    <property type="component" value="Unassembled WGS sequence"/>
</dbReference>
<dbReference type="PRINTS" id="PR00503">
    <property type="entry name" value="BROMODOMAIN"/>
</dbReference>
<evidence type="ECO:0000259" key="3">
    <source>
        <dbReference type="PROSITE" id="PS50014"/>
    </source>
</evidence>
<dbReference type="EMBL" id="MCOG01000063">
    <property type="protein sequence ID" value="ORY59807.1"/>
    <property type="molecule type" value="Genomic_DNA"/>
</dbReference>
<dbReference type="AlphaFoldDB" id="A0A1Y2DKL5"/>
<dbReference type="InterPro" id="IPR036427">
    <property type="entry name" value="Bromodomain-like_sf"/>
</dbReference>
<dbReference type="STRING" id="1754190.A0A1Y2DKL5"/>
<protein>
    <submittedName>
        <fullName evidence="4">Bromodomain-containing protein</fullName>
    </submittedName>
</protein>
<keyword evidence="5" id="KW-1185">Reference proteome</keyword>
<dbReference type="GO" id="GO:0006325">
    <property type="term" value="P:chromatin organization"/>
    <property type="evidence" value="ECO:0007669"/>
    <property type="project" value="UniProtKB-ARBA"/>
</dbReference>
<comment type="caution">
    <text evidence="4">The sequence shown here is derived from an EMBL/GenBank/DDBJ whole genome shotgun (WGS) entry which is preliminary data.</text>
</comment>
<accession>A0A1Y2DKL5</accession>
<name>A0A1Y2DKL5_9FUNG</name>
<keyword evidence="1 2" id="KW-0103">Bromodomain</keyword>
<dbReference type="Pfam" id="PF00439">
    <property type="entry name" value="Bromodomain"/>
    <property type="match status" value="1"/>
</dbReference>
<dbReference type="PROSITE" id="PS50014">
    <property type="entry name" value="BROMODOMAIN_2"/>
    <property type="match status" value="1"/>
</dbReference>
<gene>
    <name evidence="4" type="ORF">LY90DRAFT_505919</name>
</gene>
<evidence type="ECO:0000313" key="4">
    <source>
        <dbReference type="EMBL" id="ORY59807.1"/>
    </source>
</evidence>
<reference evidence="4 5" key="1">
    <citation type="submission" date="2016-08" db="EMBL/GenBank/DDBJ databases">
        <title>A Parts List for Fungal Cellulosomes Revealed by Comparative Genomics.</title>
        <authorList>
            <consortium name="DOE Joint Genome Institute"/>
            <person name="Haitjema C.H."/>
            <person name="Gilmore S.P."/>
            <person name="Henske J.K."/>
            <person name="Solomon K.V."/>
            <person name="De Groot R."/>
            <person name="Kuo A."/>
            <person name="Mondo S.J."/>
            <person name="Salamov A.A."/>
            <person name="Labutti K."/>
            <person name="Zhao Z."/>
            <person name="Chiniquy J."/>
            <person name="Barry K."/>
            <person name="Brewer H.M."/>
            <person name="Purvine S.O."/>
            <person name="Wright A.T."/>
            <person name="Boxma B."/>
            <person name="Van Alen T."/>
            <person name="Hackstein J.H."/>
            <person name="Baker S.E."/>
            <person name="Grigoriev I.V."/>
            <person name="O'Malley M.A."/>
        </authorList>
    </citation>
    <scope>NUCLEOTIDE SEQUENCE [LARGE SCALE GENOMIC DNA]</scope>
    <source>
        <strain evidence="4 5">G1</strain>
    </source>
</reference>
<evidence type="ECO:0000313" key="5">
    <source>
        <dbReference type="Proteomes" id="UP000193920"/>
    </source>
</evidence>
<organism evidence="4 5">
    <name type="scientific">Neocallimastix californiae</name>
    <dbReference type="NCBI Taxonomy" id="1754190"/>
    <lineage>
        <taxon>Eukaryota</taxon>
        <taxon>Fungi</taxon>
        <taxon>Fungi incertae sedis</taxon>
        <taxon>Chytridiomycota</taxon>
        <taxon>Chytridiomycota incertae sedis</taxon>
        <taxon>Neocallimastigomycetes</taxon>
        <taxon>Neocallimastigales</taxon>
        <taxon>Neocallimastigaceae</taxon>
        <taxon>Neocallimastix</taxon>
    </lineage>
</organism>
<proteinExistence type="predicted"/>
<dbReference type="InterPro" id="IPR001487">
    <property type="entry name" value="Bromodomain"/>
</dbReference>